<dbReference type="Proteomes" id="UP000002899">
    <property type="component" value="Chromosome II"/>
</dbReference>
<dbReference type="GeneID" id="24423953"/>
<dbReference type="SUPFAM" id="SSF144232">
    <property type="entry name" value="HIT/MYND zinc finger-like"/>
    <property type="match status" value="1"/>
</dbReference>
<sequence>MDEIYHDEFVYVYIPFDINAEVEEVRFNGLEKEFRERLIKHFSVHSLLPDEIKQLHKQYSKETNGEHQDLISECISTSNTYQIIPLTLPTKNSGFKGINCYIDNVGRVKGLPTNARATRICSTDIRGDCFICLTFDDEEVFKRLDFTSNDYQNLLANPPDPTGRLWDPSKALSMLSDPSKQISNFTAKNNEVVDQTYCENCRKEFGNQDKFFKCGRCKKVKYCGKLCQKSDWIFHKNICTNKP</sequence>
<accession>I7J9H4</accession>
<dbReference type="GO" id="GO:0008270">
    <property type="term" value="F:zinc ion binding"/>
    <property type="evidence" value="ECO:0007669"/>
    <property type="project" value="UniProtKB-KW"/>
</dbReference>
<dbReference type="EMBL" id="FO082872">
    <property type="protein sequence ID" value="CCF73329.1"/>
    <property type="molecule type" value="Genomic_DNA"/>
</dbReference>
<dbReference type="PROSITE" id="PS01360">
    <property type="entry name" value="ZF_MYND_1"/>
    <property type="match status" value="1"/>
</dbReference>
<evidence type="ECO:0000256" key="2">
    <source>
        <dbReference type="ARBA" id="ARBA00022771"/>
    </source>
</evidence>
<protein>
    <submittedName>
        <fullName evidence="6">Thioredoxin domain, FAS-associated factor 2</fullName>
    </submittedName>
</protein>
<dbReference type="OMA" id="MMLQMDS"/>
<keyword evidence="3" id="KW-0862">Zinc</keyword>
<dbReference type="Gene3D" id="6.10.140.2220">
    <property type="match status" value="1"/>
</dbReference>
<keyword evidence="1" id="KW-0479">Metal-binding</keyword>
<dbReference type="PROSITE" id="PS50865">
    <property type="entry name" value="ZF_MYND_2"/>
    <property type="match status" value="1"/>
</dbReference>
<evidence type="ECO:0000256" key="3">
    <source>
        <dbReference type="ARBA" id="ARBA00022833"/>
    </source>
</evidence>
<keyword evidence="7" id="KW-1185">Reference proteome</keyword>
<organism evidence="6 7">
    <name type="scientific">Babesia microti (strain RI)</name>
    <dbReference type="NCBI Taxonomy" id="1133968"/>
    <lineage>
        <taxon>Eukaryota</taxon>
        <taxon>Sar</taxon>
        <taxon>Alveolata</taxon>
        <taxon>Apicomplexa</taxon>
        <taxon>Aconoidasida</taxon>
        <taxon>Piroplasmida</taxon>
        <taxon>Babesiidae</taxon>
        <taxon>Babesia</taxon>
    </lineage>
</organism>
<dbReference type="RefSeq" id="XP_012647938.1">
    <property type="nucleotide sequence ID" value="XM_012792484.1"/>
</dbReference>
<reference evidence="6 7" key="1">
    <citation type="journal article" date="2012" name="Nucleic Acids Res.">
        <title>Sequencing of the smallest Apicomplexan genome from the human pathogen Babesia microti.</title>
        <authorList>
            <person name="Cornillot E."/>
            <person name="Hadj-Kaddour K."/>
            <person name="Dassouli A."/>
            <person name="Noel B."/>
            <person name="Ranwez V."/>
            <person name="Vacherie B."/>
            <person name="Augagneur Y."/>
            <person name="Bres V."/>
            <person name="Duclos A."/>
            <person name="Randazzo S."/>
            <person name="Carcy B."/>
            <person name="Debierre-Grockiego F."/>
            <person name="Delbecq S."/>
            <person name="Moubri-Menage K."/>
            <person name="Shams-Eldin H."/>
            <person name="Usmani-Brown S."/>
            <person name="Bringaud F."/>
            <person name="Wincker P."/>
            <person name="Vivares C.P."/>
            <person name="Schwarz R.T."/>
            <person name="Schetters T.P."/>
            <person name="Krause P.J."/>
            <person name="Gorenflot A."/>
            <person name="Berry V."/>
            <person name="Barbe V."/>
            <person name="Ben Mamoun C."/>
        </authorList>
    </citation>
    <scope>NUCLEOTIDE SEQUENCE [LARGE SCALE GENOMIC DNA]</scope>
    <source>
        <strain evidence="6 7">RI</strain>
    </source>
</reference>
<reference evidence="6 7" key="3">
    <citation type="journal article" date="2016" name="Sci. Rep.">
        <title>Genome-wide diversity and gene expression profiling of Babesia microti isolates identify polymorphic genes that mediate host-pathogen interactions.</title>
        <authorList>
            <person name="Silva J.C."/>
            <person name="Cornillot E."/>
            <person name="McCracken C."/>
            <person name="Usmani-Brown S."/>
            <person name="Dwivedi A."/>
            <person name="Ifeonu O.O."/>
            <person name="Crabtree J."/>
            <person name="Gotia H.T."/>
            <person name="Virji A.Z."/>
            <person name="Reynes C."/>
            <person name="Colinge J."/>
            <person name="Kumar V."/>
            <person name="Lawres L."/>
            <person name="Pazzi J.E."/>
            <person name="Pablo J.V."/>
            <person name="Hung C."/>
            <person name="Brancato J."/>
            <person name="Kumari P."/>
            <person name="Orvis J."/>
            <person name="Tretina K."/>
            <person name="Chibucos M."/>
            <person name="Ott S."/>
            <person name="Sadzewicz L."/>
            <person name="Sengamalay N."/>
            <person name="Shetty A.C."/>
            <person name="Su Q."/>
            <person name="Tallon L."/>
            <person name="Fraser C.M."/>
            <person name="Frutos R."/>
            <person name="Molina D.M."/>
            <person name="Krause P.J."/>
            <person name="Ben Mamoun C."/>
        </authorList>
    </citation>
    <scope>NUCLEOTIDE SEQUENCE [LARGE SCALE GENOMIC DNA]</scope>
    <source>
        <strain evidence="6 7">RI</strain>
    </source>
</reference>
<dbReference type="Pfam" id="PF01753">
    <property type="entry name" value="zf-MYND"/>
    <property type="match status" value="1"/>
</dbReference>
<dbReference type="VEuPathDB" id="PiroplasmaDB:BMR1_02g00820"/>
<feature type="domain" description="MYND-type" evidence="5">
    <location>
        <begin position="198"/>
        <end position="239"/>
    </location>
</feature>
<keyword evidence="2 4" id="KW-0863">Zinc-finger</keyword>
<evidence type="ECO:0000313" key="6">
    <source>
        <dbReference type="EMBL" id="CCF73329.1"/>
    </source>
</evidence>
<name>I7J9H4_BABMR</name>
<dbReference type="InterPro" id="IPR002893">
    <property type="entry name" value="Znf_MYND"/>
</dbReference>
<dbReference type="KEGG" id="bmic:BMR1_02g00820"/>
<evidence type="ECO:0000256" key="1">
    <source>
        <dbReference type="ARBA" id="ARBA00022723"/>
    </source>
</evidence>
<dbReference type="AlphaFoldDB" id="I7J9H4"/>
<evidence type="ECO:0000256" key="4">
    <source>
        <dbReference type="PROSITE-ProRule" id="PRU00134"/>
    </source>
</evidence>
<reference evidence="6 7" key="2">
    <citation type="journal article" date="2013" name="PLoS ONE">
        <title>Whole genome mapping and re-organization of the nuclear and mitochondrial genomes of Babesia microti isolates.</title>
        <authorList>
            <person name="Cornillot E."/>
            <person name="Dassouli A."/>
            <person name="Garg A."/>
            <person name="Pachikara N."/>
            <person name="Randazzo S."/>
            <person name="Depoix D."/>
            <person name="Carcy B."/>
            <person name="Delbecq S."/>
            <person name="Frutos R."/>
            <person name="Silva J.C."/>
            <person name="Sutton R."/>
            <person name="Krause P.J."/>
            <person name="Mamoun C.B."/>
        </authorList>
    </citation>
    <scope>NUCLEOTIDE SEQUENCE [LARGE SCALE GENOMIC DNA]</scope>
    <source>
        <strain evidence="6 7">RI</strain>
    </source>
</reference>
<evidence type="ECO:0000313" key="7">
    <source>
        <dbReference type="Proteomes" id="UP000002899"/>
    </source>
</evidence>
<gene>
    <name evidence="6" type="ORF">BMR1_02g00820</name>
</gene>
<proteinExistence type="predicted"/>
<evidence type="ECO:0000259" key="5">
    <source>
        <dbReference type="PROSITE" id="PS50865"/>
    </source>
</evidence>
<dbReference type="OrthoDB" id="341421at2759"/>